<dbReference type="GO" id="GO:0000287">
    <property type="term" value="F:magnesium ion binding"/>
    <property type="evidence" value="ECO:0007669"/>
    <property type="project" value="TreeGrafter"/>
</dbReference>
<evidence type="ECO:0000256" key="2">
    <source>
        <dbReference type="ARBA" id="ARBA00011424"/>
    </source>
</evidence>
<evidence type="ECO:0000256" key="5">
    <source>
        <dbReference type="ARBA" id="ARBA00022679"/>
    </source>
</evidence>
<keyword evidence="6" id="KW-0489">Methyltransferase</keyword>
<dbReference type="GO" id="GO:0005737">
    <property type="term" value="C:cytoplasm"/>
    <property type="evidence" value="ECO:0007669"/>
    <property type="project" value="TreeGrafter"/>
</dbReference>
<dbReference type="InterPro" id="IPR015813">
    <property type="entry name" value="Pyrv/PenolPyrv_kinase-like_dom"/>
</dbReference>
<keyword evidence="7" id="KW-1185">Reference proteome</keyword>
<keyword evidence="5 6" id="KW-0808">Transferase</keyword>
<sequence length="77" mass="8270">VLMECVPADLAKQLTERLRCPAIGISAGGDCDGQVLVMHDMLGIFAGKTAKFVRNFMEVQTSVQAAVKAYVDAVKNK</sequence>
<evidence type="ECO:0000256" key="3">
    <source>
        <dbReference type="ARBA" id="ARBA00012618"/>
    </source>
</evidence>
<dbReference type="SUPFAM" id="SSF51621">
    <property type="entry name" value="Phosphoenolpyruvate/pyruvate domain"/>
    <property type="match status" value="1"/>
</dbReference>
<comment type="subunit">
    <text evidence="2">Homodecamer; pentamer of dimers.</text>
</comment>
<reference evidence="6 7" key="1">
    <citation type="submission" date="2014-11" db="EMBL/GenBank/DDBJ databases">
        <title>Genome of a novel goose pathogen.</title>
        <authorList>
            <person name="Hansen C.M."/>
            <person name="Hueffer K."/>
            <person name="Choi S.C."/>
        </authorList>
    </citation>
    <scope>NUCLEOTIDE SEQUENCE [LARGE SCALE GENOMIC DNA]</scope>
    <source>
        <strain evidence="6 7">KH1503</strain>
    </source>
</reference>
<evidence type="ECO:0000313" key="7">
    <source>
        <dbReference type="Proteomes" id="UP000036027"/>
    </source>
</evidence>
<comment type="caution">
    <text evidence="6">The sequence shown here is derived from an EMBL/GenBank/DDBJ whole genome shotgun (WGS) entry which is preliminary data.</text>
</comment>
<dbReference type="EC" id="2.1.2.11" evidence="3"/>
<proteinExistence type="inferred from homology"/>
<dbReference type="PANTHER" id="PTHR20881:SF0">
    <property type="entry name" value="3-METHYL-2-OXOBUTANOATE HYDROXYMETHYLTRANSFERASE"/>
    <property type="match status" value="1"/>
</dbReference>
<dbReference type="GO" id="GO:0003864">
    <property type="term" value="F:3-methyl-2-oxobutanoate hydroxymethyltransferase activity"/>
    <property type="evidence" value="ECO:0007669"/>
    <property type="project" value="UniProtKB-EC"/>
</dbReference>
<dbReference type="STRING" id="1470200.PL75_11540"/>
<dbReference type="InterPro" id="IPR040442">
    <property type="entry name" value="Pyrv_kinase-like_dom_sf"/>
</dbReference>
<dbReference type="PANTHER" id="PTHR20881">
    <property type="entry name" value="3-METHYL-2-OXOBUTANOATE HYDROXYMETHYLTRANSFERASE"/>
    <property type="match status" value="1"/>
</dbReference>
<dbReference type="InterPro" id="IPR003700">
    <property type="entry name" value="Pantoate_hydroxy_MeTrfase"/>
</dbReference>
<organism evidence="6 7">
    <name type="scientific">Neisseria arctica</name>
    <dbReference type="NCBI Taxonomy" id="1470200"/>
    <lineage>
        <taxon>Bacteria</taxon>
        <taxon>Pseudomonadati</taxon>
        <taxon>Pseudomonadota</taxon>
        <taxon>Betaproteobacteria</taxon>
        <taxon>Neisseriales</taxon>
        <taxon>Neisseriaceae</taxon>
        <taxon>Neisseria</taxon>
    </lineage>
</organism>
<dbReference type="Proteomes" id="UP000036027">
    <property type="component" value="Unassembled WGS sequence"/>
</dbReference>
<dbReference type="GO" id="GO:0015940">
    <property type="term" value="P:pantothenate biosynthetic process"/>
    <property type="evidence" value="ECO:0007669"/>
    <property type="project" value="UniProtKB-KW"/>
</dbReference>
<feature type="non-terminal residue" evidence="6">
    <location>
        <position position="77"/>
    </location>
</feature>
<name>A0A0J0YNV2_9NEIS</name>
<evidence type="ECO:0000256" key="1">
    <source>
        <dbReference type="ARBA" id="ARBA00008676"/>
    </source>
</evidence>
<evidence type="ECO:0000256" key="4">
    <source>
        <dbReference type="ARBA" id="ARBA00022655"/>
    </source>
</evidence>
<dbReference type="EMBL" id="JTDO01000236">
    <property type="protein sequence ID" value="KLT71830.1"/>
    <property type="molecule type" value="Genomic_DNA"/>
</dbReference>
<dbReference type="Gene3D" id="3.20.20.60">
    <property type="entry name" value="Phosphoenolpyruvate-binding domains"/>
    <property type="match status" value="1"/>
</dbReference>
<evidence type="ECO:0000313" key="6">
    <source>
        <dbReference type="EMBL" id="KLT71830.1"/>
    </source>
</evidence>
<dbReference type="AlphaFoldDB" id="A0A0J0YNV2"/>
<keyword evidence="4" id="KW-0566">Pantothenate biosynthesis</keyword>
<dbReference type="GO" id="GO:0032259">
    <property type="term" value="P:methylation"/>
    <property type="evidence" value="ECO:0007669"/>
    <property type="project" value="UniProtKB-KW"/>
</dbReference>
<protein>
    <recommendedName>
        <fullName evidence="3">3-methyl-2-oxobutanoate hydroxymethyltransferase</fullName>
        <ecNumber evidence="3">2.1.2.11</ecNumber>
    </recommendedName>
</protein>
<accession>A0A0J0YNV2</accession>
<dbReference type="RefSeq" id="WP_047762079.1">
    <property type="nucleotide sequence ID" value="NZ_JTDO01000236.1"/>
</dbReference>
<gene>
    <name evidence="6" type="primary">panB</name>
    <name evidence="6" type="ORF">PL75_11540</name>
</gene>
<feature type="non-terminal residue" evidence="6">
    <location>
        <position position="1"/>
    </location>
</feature>
<dbReference type="Pfam" id="PF02548">
    <property type="entry name" value="Pantoate_transf"/>
    <property type="match status" value="1"/>
</dbReference>
<comment type="similarity">
    <text evidence="1">Belongs to the PanB family.</text>
</comment>
<dbReference type="GO" id="GO:0008168">
    <property type="term" value="F:methyltransferase activity"/>
    <property type="evidence" value="ECO:0007669"/>
    <property type="project" value="UniProtKB-KW"/>
</dbReference>